<feature type="region of interest" description="Disordered" evidence="1">
    <location>
        <begin position="99"/>
        <end position="124"/>
    </location>
</feature>
<protein>
    <submittedName>
        <fullName evidence="2">Uncharacterized protein</fullName>
    </submittedName>
</protein>
<organism evidence="2 3">
    <name type="scientific">Malus baccata</name>
    <name type="common">Siberian crab apple</name>
    <name type="synonym">Pyrus baccata</name>
    <dbReference type="NCBI Taxonomy" id="106549"/>
    <lineage>
        <taxon>Eukaryota</taxon>
        <taxon>Viridiplantae</taxon>
        <taxon>Streptophyta</taxon>
        <taxon>Embryophyta</taxon>
        <taxon>Tracheophyta</taxon>
        <taxon>Spermatophyta</taxon>
        <taxon>Magnoliopsida</taxon>
        <taxon>eudicotyledons</taxon>
        <taxon>Gunneridae</taxon>
        <taxon>Pentapetalae</taxon>
        <taxon>rosids</taxon>
        <taxon>fabids</taxon>
        <taxon>Rosales</taxon>
        <taxon>Rosaceae</taxon>
        <taxon>Amygdaloideae</taxon>
        <taxon>Maleae</taxon>
        <taxon>Malus</taxon>
    </lineage>
</organism>
<comment type="caution">
    <text evidence="2">The sequence shown here is derived from an EMBL/GenBank/DDBJ whole genome shotgun (WGS) entry which is preliminary data.</text>
</comment>
<dbReference type="InterPro" id="IPR016972">
    <property type="entry name" value="UCP031279"/>
</dbReference>
<dbReference type="PIRSF" id="PIRSF031279">
    <property type="entry name" value="UCP031279"/>
    <property type="match status" value="1"/>
</dbReference>
<feature type="region of interest" description="Disordered" evidence="1">
    <location>
        <begin position="58"/>
        <end position="79"/>
    </location>
</feature>
<name>A0A540KYE2_MALBA</name>
<dbReference type="PANTHER" id="PTHR33526">
    <property type="entry name" value="OS07G0123800 PROTEIN"/>
    <property type="match status" value="1"/>
</dbReference>
<sequence length="160" mass="18088">MANMKKPSKESRLTKFMKAPLRVLIKARDFYIMSMTECSGQFDYGTAMGCPGAQVPSTLPRSFSTSSTRSSTADNEDYRELTRAASARSLRNKIEFDLARKEQLPRQPPVAGVPNAMSRSRSVGIGRIDEDKACEFEEEVKFKRDVYPRSRSYAVSRRTN</sequence>
<proteinExistence type="predicted"/>
<dbReference type="AlphaFoldDB" id="A0A540KYE2"/>
<accession>A0A540KYE2</accession>
<gene>
    <name evidence="2" type="ORF">C1H46_035337</name>
</gene>
<reference evidence="2 3" key="1">
    <citation type="journal article" date="2019" name="G3 (Bethesda)">
        <title>Sequencing of a Wild Apple (Malus baccata) Genome Unravels the Differences Between Cultivated and Wild Apple Species Regarding Disease Resistance and Cold Tolerance.</title>
        <authorList>
            <person name="Chen X."/>
        </authorList>
    </citation>
    <scope>NUCLEOTIDE SEQUENCE [LARGE SCALE GENOMIC DNA]</scope>
    <source>
        <strain evidence="3">cv. Shandingzi</strain>
        <tissue evidence="2">Leaves</tissue>
    </source>
</reference>
<evidence type="ECO:0000313" key="3">
    <source>
        <dbReference type="Proteomes" id="UP000315295"/>
    </source>
</evidence>
<dbReference type="EMBL" id="VIEB01000873">
    <property type="protein sequence ID" value="TQD79099.1"/>
    <property type="molecule type" value="Genomic_DNA"/>
</dbReference>
<evidence type="ECO:0000256" key="1">
    <source>
        <dbReference type="SAM" id="MobiDB-lite"/>
    </source>
</evidence>
<evidence type="ECO:0000313" key="2">
    <source>
        <dbReference type="EMBL" id="TQD79099.1"/>
    </source>
</evidence>
<dbReference type="PANTHER" id="PTHR33526:SF4">
    <property type="entry name" value="OS07G0123800 PROTEIN"/>
    <property type="match status" value="1"/>
</dbReference>
<dbReference type="Proteomes" id="UP000315295">
    <property type="component" value="Unassembled WGS sequence"/>
</dbReference>
<keyword evidence="3" id="KW-1185">Reference proteome</keyword>
<dbReference type="STRING" id="106549.A0A540KYE2"/>
<feature type="compositionally biased region" description="Low complexity" evidence="1">
    <location>
        <begin position="58"/>
        <end position="72"/>
    </location>
</feature>